<dbReference type="EMBL" id="AP025591">
    <property type="protein sequence ID" value="BDG04965.1"/>
    <property type="molecule type" value="Genomic_DNA"/>
</dbReference>
<accession>A0ABM7WZQ0</accession>
<dbReference type="Proteomes" id="UP001162891">
    <property type="component" value="Chromosome"/>
</dbReference>
<dbReference type="RefSeq" id="WP_248353484.1">
    <property type="nucleotide sequence ID" value="NZ_AP025591.1"/>
</dbReference>
<feature type="region of interest" description="Disordered" evidence="1">
    <location>
        <begin position="166"/>
        <end position="209"/>
    </location>
</feature>
<name>A0ABM7WZQ0_9BACT</name>
<evidence type="ECO:0000313" key="3">
    <source>
        <dbReference type="Proteomes" id="UP001162891"/>
    </source>
</evidence>
<sequence>MPFAYYQRLSRREQATYRRSDVVTSLRVPGVSALHPSVEALRTALDASDGEAVARAAFAICAGVSRALGAAPPRLEIHAVRPRGETHELHGLYVPEGEAPPVIRVWMRTARHGRVVAFRTFLRTLLHEIVHHLDLEVLGLDWSFHTEGFFKRESSLFHQLVPDAARKRAEGAPPGTSRAPANAGAPVTVRAAPPAEPGSRGGGAGPRRS</sequence>
<keyword evidence="3" id="KW-1185">Reference proteome</keyword>
<proteinExistence type="predicted"/>
<evidence type="ECO:0000313" key="2">
    <source>
        <dbReference type="EMBL" id="BDG04965.1"/>
    </source>
</evidence>
<reference evidence="3" key="1">
    <citation type="journal article" date="2022" name="Int. J. Syst. Evol. Microbiol.">
        <title>Anaeromyxobacter oryzae sp. nov., Anaeromyxobacter diazotrophicus sp. nov. and Anaeromyxobacter paludicola sp. nov., isolated from paddy soils.</title>
        <authorList>
            <person name="Itoh H."/>
            <person name="Xu Z."/>
            <person name="Mise K."/>
            <person name="Masuda Y."/>
            <person name="Ushijima N."/>
            <person name="Hayakawa C."/>
            <person name="Shiratori Y."/>
            <person name="Senoo K."/>
        </authorList>
    </citation>
    <scope>NUCLEOTIDE SEQUENCE [LARGE SCALE GENOMIC DNA]</scope>
    <source>
        <strain evidence="3">Red232</strain>
    </source>
</reference>
<evidence type="ECO:0000256" key="1">
    <source>
        <dbReference type="SAM" id="MobiDB-lite"/>
    </source>
</evidence>
<feature type="compositionally biased region" description="Gly residues" evidence="1">
    <location>
        <begin position="199"/>
        <end position="209"/>
    </location>
</feature>
<organism evidence="2 3">
    <name type="scientific">Anaeromyxobacter oryzae</name>
    <dbReference type="NCBI Taxonomy" id="2918170"/>
    <lineage>
        <taxon>Bacteria</taxon>
        <taxon>Pseudomonadati</taxon>
        <taxon>Myxococcota</taxon>
        <taxon>Myxococcia</taxon>
        <taxon>Myxococcales</taxon>
        <taxon>Cystobacterineae</taxon>
        <taxon>Anaeromyxobacteraceae</taxon>
        <taxon>Anaeromyxobacter</taxon>
    </lineage>
</organism>
<protein>
    <submittedName>
        <fullName evidence="2">Uncharacterized protein</fullName>
    </submittedName>
</protein>
<gene>
    <name evidence="2" type="ORF">AMOR_39610</name>
</gene>